<evidence type="ECO:0000256" key="4">
    <source>
        <dbReference type="ARBA" id="ARBA00005096"/>
    </source>
</evidence>
<comment type="cofactor">
    <cofactor evidence="2">
        <name>[4Fe-4S] cluster</name>
        <dbReference type="ChEBI" id="CHEBI:49883"/>
    </cofactor>
</comment>
<dbReference type="InterPro" id="IPR007419">
    <property type="entry name" value="BFD-like_2Fe2S-bd_dom"/>
</dbReference>
<feature type="domain" description="WW" evidence="16">
    <location>
        <begin position="841"/>
        <end position="874"/>
    </location>
</feature>
<comment type="caution">
    <text evidence="18">The sequence shown here is derived from an EMBL/GenBank/DDBJ whole genome shotgun (WGS) entry which is preliminary data.</text>
</comment>
<dbReference type="CDD" id="cd00201">
    <property type="entry name" value="WW"/>
    <property type="match status" value="1"/>
</dbReference>
<feature type="region of interest" description="Disordered" evidence="14">
    <location>
        <begin position="1607"/>
        <end position="1637"/>
    </location>
</feature>
<comment type="cofactor">
    <cofactor evidence="3">
        <name>FAD</name>
        <dbReference type="ChEBI" id="CHEBI:57692"/>
    </cofactor>
</comment>
<dbReference type="InterPro" id="IPR041854">
    <property type="entry name" value="BFD-like_2Fe2S-bd_dom_sf"/>
</dbReference>
<dbReference type="InterPro" id="IPR002016">
    <property type="entry name" value="Haem_peroxidase"/>
</dbReference>
<feature type="region of interest" description="Disordered" evidence="14">
    <location>
        <begin position="761"/>
        <end position="810"/>
    </location>
</feature>
<dbReference type="InterPro" id="IPR036188">
    <property type="entry name" value="FAD/NAD-bd_sf"/>
</dbReference>
<dbReference type="SUPFAM" id="SSF51045">
    <property type="entry name" value="WW domain"/>
    <property type="match status" value="1"/>
</dbReference>
<dbReference type="PANTHER" id="PTHR43809">
    <property type="entry name" value="NITRITE REDUCTASE (NADH) LARGE SUBUNIT"/>
    <property type="match status" value="1"/>
</dbReference>
<dbReference type="SMART" id="SM00456">
    <property type="entry name" value="WW"/>
    <property type="match status" value="1"/>
</dbReference>
<dbReference type="Pfam" id="PF04324">
    <property type="entry name" value="Fer2_BFD"/>
    <property type="match status" value="1"/>
</dbReference>
<keyword evidence="18" id="KW-0575">Peroxidase</keyword>
<dbReference type="Proteomes" id="UP000186817">
    <property type="component" value="Unassembled WGS sequence"/>
</dbReference>
<dbReference type="InterPro" id="IPR001202">
    <property type="entry name" value="WW_dom"/>
</dbReference>
<keyword evidence="12" id="KW-0411">Iron-sulfur</keyword>
<feature type="compositionally biased region" description="Low complexity" evidence="14">
    <location>
        <begin position="761"/>
        <end position="776"/>
    </location>
</feature>
<feature type="compositionally biased region" description="Polar residues" evidence="14">
    <location>
        <begin position="782"/>
        <end position="793"/>
    </location>
</feature>
<dbReference type="PRINTS" id="PR00458">
    <property type="entry name" value="PEROXIDASE"/>
</dbReference>
<evidence type="ECO:0000256" key="8">
    <source>
        <dbReference type="ARBA" id="ARBA00022723"/>
    </source>
</evidence>
<evidence type="ECO:0000256" key="5">
    <source>
        <dbReference type="ARBA" id="ARBA00010429"/>
    </source>
</evidence>
<comment type="cofactor">
    <cofactor evidence="1">
        <name>siroheme</name>
        <dbReference type="ChEBI" id="CHEBI:60052"/>
    </cofactor>
</comment>
<evidence type="ECO:0000256" key="6">
    <source>
        <dbReference type="ARBA" id="ARBA00022617"/>
    </source>
</evidence>
<feature type="chain" id="PRO_5013000188" evidence="15">
    <location>
        <begin position="31"/>
        <end position="1804"/>
    </location>
</feature>
<dbReference type="Pfam" id="PF18267">
    <property type="entry name" value="Rubredoxin_C"/>
    <property type="match status" value="1"/>
</dbReference>
<dbReference type="InterPro" id="IPR041575">
    <property type="entry name" value="Rubredoxin_C"/>
</dbReference>
<proteinExistence type="inferred from homology"/>
<dbReference type="SUPFAM" id="SSF48113">
    <property type="entry name" value="Heme-dependent peroxidases"/>
    <property type="match status" value="1"/>
</dbReference>
<dbReference type="PROSITE" id="PS01159">
    <property type="entry name" value="WW_DOMAIN_1"/>
    <property type="match status" value="1"/>
</dbReference>
<keyword evidence="19" id="KW-1185">Reference proteome</keyword>
<name>A0A1Q9CE56_SYMMI</name>
<dbReference type="InterPro" id="IPR052034">
    <property type="entry name" value="NasD-like"/>
</dbReference>
<dbReference type="InterPro" id="IPR036020">
    <property type="entry name" value="WW_dom_sf"/>
</dbReference>
<dbReference type="InterPro" id="IPR016156">
    <property type="entry name" value="FAD/NAD-linked_Rdtase_dimer_sf"/>
</dbReference>
<evidence type="ECO:0000256" key="13">
    <source>
        <dbReference type="RuleBase" id="RU004241"/>
    </source>
</evidence>
<dbReference type="GO" id="GO:0051536">
    <property type="term" value="F:iron-sulfur cluster binding"/>
    <property type="evidence" value="ECO:0007669"/>
    <property type="project" value="UniProtKB-KW"/>
</dbReference>
<dbReference type="OrthoDB" id="2859658at2759"/>
<reference evidence="18 19" key="1">
    <citation type="submission" date="2016-02" db="EMBL/GenBank/DDBJ databases">
        <title>Genome analysis of coral dinoflagellate symbionts highlights evolutionary adaptations to a symbiotic lifestyle.</title>
        <authorList>
            <person name="Aranda M."/>
            <person name="Li Y."/>
            <person name="Liew Y.J."/>
            <person name="Baumgarten S."/>
            <person name="Simakov O."/>
            <person name="Wilson M."/>
            <person name="Piel J."/>
            <person name="Ashoor H."/>
            <person name="Bougouffa S."/>
            <person name="Bajic V.B."/>
            <person name="Ryu T."/>
            <person name="Ravasi T."/>
            <person name="Bayer T."/>
            <person name="Micklem G."/>
            <person name="Kim H."/>
            <person name="Bhak J."/>
            <person name="Lajeunesse T.C."/>
            <person name="Voolstra C.R."/>
        </authorList>
    </citation>
    <scope>NUCLEOTIDE SEQUENCE [LARGE SCALE GENOMIC DNA]</scope>
    <source>
        <strain evidence="18 19">CCMP2467</strain>
    </source>
</reference>
<dbReference type="Pfam" id="PF00141">
    <property type="entry name" value="peroxidase"/>
    <property type="match status" value="1"/>
</dbReference>
<evidence type="ECO:0000313" key="18">
    <source>
        <dbReference type="EMBL" id="OLP81201.1"/>
    </source>
</evidence>
<keyword evidence="8" id="KW-0479">Metal-binding</keyword>
<protein>
    <submittedName>
        <fullName evidence="18">Putative L-ascorbate peroxidase 7, chloroplastic</fullName>
    </submittedName>
</protein>
<keyword evidence="7" id="KW-0285">Flavoprotein</keyword>
<keyword evidence="6" id="KW-0349">Heme</keyword>
<dbReference type="GO" id="GO:0046872">
    <property type="term" value="F:metal ion binding"/>
    <property type="evidence" value="ECO:0007669"/>
    <property type="project" value="UniProtKB-KW"/>
</dbReference>
<dbReference type="PANTHER" id="PTHR43809:SF1">
    <property type="entry name" value="NITRITE REDUCTASE (NADH) LARGE SUBUNIT"/>
    <property type="match status" value="1"/>
</dbReference>
<comment type="pathway">
    <text evidence="4">Nitrogen metabolism; nitrate reduction (assimilation).</text>
</comment>
<evidence type="ECO:0000256" key="2">
    <source>
        <dbReference type="ARBA" id="ARBA00001966"/>
    </source>
</evidence>
<keyword evidence="9" id="KW-0274">FAD</keyword>
<dbReference type="GO" id="GO:0006979">
    <property type="term" value="P:response to oxidative stress"/>
    <property type="evidence" value="ECO:0007669"/>
    <property type="project" value="InterPro"/>
</dbReference>
<evidence type="ECO:0000313" key="19">
    <source>
        <dbReference type="Proteomes" id="UP000186817"/>
    </source>
</evidence>
<evidence type="ECO:0000256" key="14">
    <source>
        <dbReference type="SAM" id="MobiDB-lite"/>
    </source>
</evidence>
<feature type="domain" description="Plant heme peroxidase family profile" evidence="17">
    <location>
        <begin position="1521"/>
        <end position="1804"/>
    </location>
</feature>
<dbReference type="Gene3D" id="3.50.50.60">
    <property type="entry name" value="FAD/NAD(P)-binding domain"/>
    <property type="match status" value="2"/>
</dbReference>
<dbReference type="EMBL" id="LSRX01001303">
    <property type="protein sequence ID" value="OLP81201.1"/>
    <property type="molecule type" value="Genomic_DNA"/>
</dbReference>
<comment type="similarity">
    <text evidence="13">Belongs to the peroxidase family.</text>
</comment>
<evidence type="ECO:0000256" key="7">
    <source>
        <dbReference type="ARBA" id="ARBA00022630"/>
    </source>
</evidence>
<dbReference type="Gene3D" id="1.10.10.1100">
    <property type="entry name" value="BFD-like [2Fe-2S]-binding domain"/>
    <property type="match status" value="1"/>
</dbReference>
<gene>
    <name evidence="18" type="primary">APX7</name>
    <name evidence="18" type="ORF">AK812_SmicGene38285</name>
</gene>
<dbReference type="PROSITE" id="PS51257">
    <property type="entry name" value="PROKAR_LIPOPROTEIN"/>
    <property type="match status" value="1"/>
</dbReference>
<dbReference type="GO" id="GO:0004601">
    <property type="term" value="F:peroxidase activity"/>
    <property type="evidence" value="ECO:0007669"/>
    <property type="project" value="UniProtKB-KW"/>
</dbReference>
<accession>A0A1Q9CE56</accession>
<organism evidence="18 19">
    <name type="scientific">Symbiodinium microadriaticum</name>
    <name type="common">Dinoflagellate</name>
    <name type="synonym">Zooxanthella microadriatica</name>
    <dbReference type="NCBI Taxonomy" id="2951"/>
    <lineage>
        <taxon>Eukaryota</taxon>
        <taxon>Sar</taxon>
        <taxon>Alveolata</taxon>
        <taxon>Dinophyceae</taxon>
        <taxon>Suessiales</taxon>
        <taxon>Symbiodiniaceae</taxon>
        <taxon>Symbiodinium</taxon>
    </lineage>
</organism>
<evidence type="ECO:0000259" key="16">
    <source>
        <dbReference type="PROSITE" id="PS50020"/>
    </source>
</evidence>
<dbReference type="Pfam" id="PF00397">
    <property type="entry name" value="WW"/>
    <property type="match status" value="1"/>
</dbReference>
<dbReference type="Pfam" id="PF07992">
    <property type="entry name" value="Pyr_redox_2"/>
    <property type="match status" value="1"/>
</dbReference>
<evidence type="ECO:0000256" key="1">
    <source>
        <dbReference type="ARBA" id="ARBA00001929"/>
    </source>
</evidence>
<evidence type="ECO:0000256" key="15">
    <source>
        <dbReference type="SAM" id="SignalP"/>
    </source>
</evidence>
<dbReference type="InterPro" id="IPR002207">
    <property type="entry name" value="Peroxidase_I"/>
</dbReference>
<evidence type="ECO:0000256" key="3">
    <source>
        <dbReference type="ARBA" id="ARBA00001974"/>
    </source>
</evidence>
<dbReference type="Gene3D" id="1.10.420.10">
    <property type="entry name" value="Peroxidase, domain 2"/>
    <property type="match status" value="1"/>
</dbReference>
<sequence length="1804" mass="190494">MGQRNVRWPTPHMGGCQTGNVLSLICVALAVSSGCHNEVCILPCALGAGAGYVVYEASKMAHSFNVTAKCASDYKGIASVSRCKTAGTPYSLTGCVPETCAPPSDGKGYELKAFSIDRPSFSVSVKCSSGIGHGRAKVCTKDGEPYTLEGCYIGQCSSPVGNAAQGYVVYEGSKMPHSFHVTASCAAGYRGTASVSACKDADAPYSLTGCEPEACTEPSSTETEGYELKVHSLQRPSFSVSVRCKSGIGFGKAKECTKDGEPYTLEGCYMGECTSPANLADHGYVVYEGSRMPHTFDVRATCAVGYKGTPEVKACDTTQQPYLLTGCSTESCVEPSVVDQANYEVDIHSLSRPFFRVTAKCKHGFGTAKVKECHKDGDPFELEGCMDACASPKKAAEAGYVVFEEKLVMNEFSVSASCADGYKGTATVGKCGAANEPYILTGCSPVTCAEPSAADKAAYALTVHSADLPSFNIVANCKNGVGTAKARACTEDGQPFVLEGCPSLCISPKKTVEHGYTVLEKSLLMSDFEAHAVCADGYTGVAAVAKCAAPNEPYSLSGCSPAKCAEPSNAAAYDLTVFSVEVPSFSVVAKCKNGVGTGRSKACSKEGEPFVLEGCPSMCSSPKRTSEDGYVVFEKSLLFDDFTAHAVCADGYTGKASVGKCSAVSLPYTLGGCAPAKCVEPTGAEMFNYNIAVNSLYLPTFSVTATCRNGSGRGKALPCQGDRLPYKLEVVAWPSSAGISCAKHDAASNAAPGWIEMSSGADAGAGVPPTAPAAAVPAPPHETQTVATASAPQSLPALPEEAEAGDGRREESDLLQYSQTLGIDLTQHSDLLWVVQEAFNAPLPLSWTEYTDDEGRVYFFNQSSSQSTWEHPMDAVYRELLTSLALVASLDAMGSAASTSLKSAAAGATDQELAAALSQLNAADLQKLKSAVAGRQRVVVVGWGPVGHAVVAKLLAKSGALQVVVISEENYPAYNRVKLTTFFEHRDPNQLALSSVEWCQSNGVELLLGKATKIDRAAKSVEYTTPKGEVKSTAYDQLVLATGSKPWLPPVPGLSLDVPGVHVYRTIDDLFQVTERAKNAKAAAVIGGGLLGLEAAKAAYDLKLETYVLEVAPGLMPVQLDAEAGAMLKGKIESLGLKVHTGVKVLEVLTGDGGLQGVKIEVGGKEQVLDVQLLIVGAGVRPRQELAEASGLELGGRGGVKTDHTMRSVTDEHVWAVGEIASYNGGMCYQLSAPGYTQAEVLADHLTNPGADSKFMDADLSTKLKLLGVDVASFGGSSDFWFKRQYTSTDPEQVQTTVAKDEASGCYKKLVFTADGTKLLGGILVGDISDFASLTAVSKRADIGGLTPEDLMAGKMPKVDDGGDGTNLGDEDLVCNCHSVPKKVIRDAIKNGAHTFEDIKKCTKAGTGCGTCIRTGPQPKLLSHTLNSLGVEKGCCKSLPFEADDIEDLAKARQLKTYEELVSNLGYPPAAVEGDKAALAGVLDRIGGKPKGEGMDHAGQLKALKEDLWKFVDKMNCNPILLRLAWHDAGTYDKSKSDFGDRGGANGSIRFSPEITMGANNGLDKAVKYLEPFKADYPLVSYADLYQMAAAVSIQHAGGPEIEMKYGRKDATGPEACPGRQSRGTADNAGLPDAEPGPEGKFGCGATDAASHLRNIFYRMGFDDKGIVALSGAHTIGRAFKERSGTVKEGYGESNGCPYTRALPASCPIRHDGKGGVGMPGGKSWTSKWLKFDNEYFQPSVYEEKDANLLWLSSDRCLHQDESFKKYFMQYRDDQAAFFKDFAEAYKQLSEQGAEFEPAGGISI</sequence>
<dbReference type="PROSITE" id="PS50873">
    <property type="entry name" value="PEROXIDASE_4"/>
    <property type="match status" value="1"/>
</dbReference>
<evidence type="ECO:0000256" key="12">
    <source>
        <dbReference type="ARBA" id="ARBA00023014"/>
    </source>
</evidence>
<dbReference type="SUPFAM" id="SSF51905">
    <property type="entry name" value="FAD/NAD(P)-binding domain"/>
    <property type="match status" value="2"/>
</dbReference>
<dbReference type="GO" id="GO:0020037">
    <property type="term" value="F:heme binding"/>
    <property type="evidence" value="ECO:0007669"/>
    <property type="project" value="InterPro"/>
</dbReference>
<dbReference type="PRINTS" id="PR00459">
    <property type="entry name" value="ASPEROXIDASE"/>
</dbReference>
<dbReference type="InterPro" id="IPR010255">
    <property type="entry name" value="Haem_peroxidase_sf"/>
</dbReference>
<keyword evidence="11" id="KW-0408">Iron</keyword>
<dbReference type="PROSITE" id="PS50020">
    <property type="entry name" value="WW_DOMAIN_2"/>
    <property type="match status" value="1"/>
</dbReference>
<keyword evidence="10" id="KW-0560">Oxidoreductase</keyword>
<dbReference type="Gene3D" id="3.30.1470.10">
    <property type="entry name" value="Photosystem I PsaD, reaction center subunit II"/>
    <property type="match status" value="1"/>
</dbReference>
<keyword evidence="15" id="KW-0732">Signal</keyword>
<evidence type="ECO:0000256" key="10">
    <source>
        <dbReference type="ARBA" id="ARBA00023002"/>
    </source>
</evidence>
<evidence type="ECO:0000259" key="17">
    <source>
        <dbReference type="PROSITE" id="PS50873"/>
    </source>
</evidence>
<dbReference type="InterPro" id="IPR023753">
    <property type="entry name" value="FAD/NAD-binding_dom"/>
</dbReference>
<evidence type="ECO:0000256" key="11">
    <source>
        <dbReference type="ARBA" id="ARBA00023004"/>
    </source>
</evidence>
<comment type="similarity">
    <text evidence="5">Belongs to the nitrite and sulfite reductase 4Fe-4S domain family.</text>
</comment>
<dbReference type="Gene3D" id="3.30.390.30">
    <property type="match status" value="1"/>
</dbReference>
<feature type="signal peptide" evidence="15">
    <location>
        <begin position="1"/>
        <end position="30"/>
    </location>
</feature>
<evidence type="ECO:0000256" key="9">
    <source>
        <dbReference type="ARBA" id="ARBA00022827"/>
    </source>
</evidence>
<dbReference type="Gene3D" id="1.10.520.10">
    <property type="match status" value="1"/>
</dbReference>